<protein>
    <recommendedName>
        <fullName evidence="9">Tellurium resistance membrane protein TerC</fullName>
    </recommendedName>
</protein>
<evidence type="ECO:0000256" key="4">
    <source>
        <dbReference type="ARBA" id="ARBA00022989"/>
    </source>
</evidence>
<gene>
    <name evidence="7" type="ORF">CKF59_06630</name>
</gene>
<keyword evidence="5 6" id="KW-0472">Membrane</keyword>
<dbReference type="PANTHER" id="PTHR30238">
    <property type="entry name" value="MEMBRANE BOUND PREDICTED REDOX MODULATOR"/>
    <property type="match status" value="1"/>
</dbReference>
<dbReference type="Pfam" id="PF03741">
    <property type="entry name" value="TerC"/>
    <property type="match status" value="1"/>
</dbReference>
<reference evidence="7 8" key="1">
    <citation type="submission" date="2017-08" db="EMBL/GenBank/DDBJ databases">
        <title>Reclassification of Bisgaard taxon 37 and 44.</title>
        <authorList>
            <person name="Christensen H."/>
        </authorList>
    </citation>
    <scope>NUCLEOTIDE SEQUENCE [LARGE SCALE GENOMIC DNA]</scope>
    <source>
        <strain evidence="7 8">EEAB3T1</strain>
    </source>
</reference>
<evidence type="ECO:0000313" key="7">
    <source>
        <dbReference type="EMBL" id="RIY33043.1"/>
    </source>
</evidence>
<dbReference type="PANTHER" id="PTHR30238:SF4">
    <property type="entry name" value="SLL1022 PROTEIN"/>
    <property type="match status" value="1"/>
</dbReference>
<feature type="transmembrane region" description="Helical" evidence="6">
    <location>
        <begin position="215"/>
        <end position="231"/>
    </location>
</feature>
<feature type="transmembrane region" description="Helical" evidence="6">
    <location>
        <begin position="189"/>
        <end position="209"/>
    </location>
</feature>
<evidence type="ECO:0008006" key="9">
    <source>
        <dbReference type="Google" id="ProtNLM"/>
    </source>
</evidence>
<feature type="transmembrane region" description="Helical" evidence="6">
    <location>
        <begin position="12"/>
        <end position="37"/>
    </location>
</feature>
<evidence type="ECO:0000313" key="8">
    <source>
        <dbReference type="Proteomes" id="UP000265964"/>
    </source>
</evidence>
<evidence type="ECO:0000256" key="3">
    <source>
        <dbReference type="ARBA" id="ARBA00022692"/>
    </source>
</evidence>
<comment type="similarity">
    <text evidence="2">Belongs to the TerC family.</text>
</comment>
<dbReference type="InterPro" id="IPR005496">
    <property type="entry name" value="Integral_membrane_TerC"/>
</dbReference>
<keyword evidence="3 6" id="KW-0812">Transmembrane</keyword>
<evidence type="ECO:0000256" key="5">
    <source>
        <dbReference type="ARBA" id="ARBA00023136"/>
    </source>
</evidence>
<dbReference type="EMBL" id="NRJF01000207">
    <property type="protein sequence ID" value="RIY33043.1"/>
    <property type="molecule type" value="Genomic_DNA"/>
</dbReference>
<keyword evidence="4 6" id="KW-1133">Transmembrane helix</keyword>
<evidence type="ECO:0000256" key="2">
    <source>
        <dbReference type="ARBA" id="ARBA00007511"/>
    </source>
</evidence>
<sequence length="232" mass="25868">MFDLLLTPEFYLSLLTLTILEIILGIDNVVVIAVLVNKLPEKVRRKAQIIGLSAAMLVRILLLFTLAWLSHLIKPLFHIGDFAVTSRDIVLLIGGLFLIYKATVELIEFMNDSPDDEHEGERTYASFTSVIIQILIMDAVFSLDSVITAIGLAQHLTVMILAVVIAILFMMIFANFIVRVVDKYPSLKILALTFLIVVGIVLVVEGLHIHFDKSYLYAAMGFSLLVNILVLI</sequence>
<comment type="caution">
    <text evidence="7">The sequence shown here is derived from an EMBL/GenBank/DDBJ whole genome shotgun (WGS) entry which is preliminary data.</text>
</comment>
<evidence type="ECO:0000256" key="6">
    <source>
        <dbReference type="SAM" id="Phobius"/>
    </source>
</evidence>
<feature type="transmembrane region" description="Helical" evidence="6">
    <location>
        <begin position="89"/>
        <end position="109"/>
    </location>
</feature>
<accession>A0A3A1Y471</accession>
<organism evidence="7 8">
    <name type="scientific">Psittacicella gerlachiana</name>
    <dbReference type="NCBI Taxonomy" id="2028574"/>
    <lineage>
        <taxon>Bacteria</taxon>
        <taxon>Pseudomonadati</taxon>
        <taxon>Pseudomonadota</taxon>
        <taxon>Gammaproteobacteria</taxon>
        <taxon>Pasteurellales</taxon>
        <taxon>Psittacicellaceae</taxon>
        <taxon>Psittacicella</taxon>
    </lineage>
</organism>
<dbReference type="AlphaFoldDB" id="A0A3A1Y471"/>
<comment type="subcellular location">
    <subcellularLocation>
        <location evidence="1">Membrane</location>
        <topology evidence="1">Multi-pass membrane protein</topology>
    </subcellularLocation>
</comment>
<feature type="transmembrane region" description="Helical" evidence="6">
    <location>
        <begin position="130"/>
        <end position="152"/>
    </location>
</feature>
<proteinExistence type="inferred from homology"/>
<name>A0A3A1Y471_9GAMM</name>
<dbReference type="RefSeq" id="WP_147397141.1">
    <property type="nucleotide sequence ID" value="NZ_NRJF01000207.1"/>
</dbReference>
<feature type="transmembrane region" description="Helical" evidence="6">
    <location>
        <begin position="49"/>
        <end position="69"/>
    </location>
</feature>
<dbReference type="Proteomes" id="UP000265964">
    <property type="component" value="Unassembled WGS sequence"/>
</dbReference>
<keyword evidence="8" id="KW-1185">Reference proteome</keyword>
<feature type="transmembrane region" description="Helical" evidence="6">
    <location>
        <begin position="158"/>
        <end position="177"/>
    </location>
</feature>
<dbReference type="OrthoDB" id="9805314at2"/>
<evidence type="ECO:0000256" key="1">
    <source>
        <dbReference type="ARBA" id="ARBA00004141"/>
    </source>
</evidence>
<dbReference type="GO" id="GO:0016020">
    <property type="term" value="C:membrane"/>
    <property type="evidence" value="ECO:0007669"/>
    <property type="project" value="UniProtKB-SubCell"/>
</dbReference>
<feature type="non-terminal residue" evidence="7">
    <location>
        <position position="232"/>
    </location>
</feature>